<feature type="non-terminal residue" evidence="2">
    <location>
        <position position="213"/>
    </location>
</feature>
<organism evidence="2 3">
    <name type="scientific">Stegodyphus mimosarum</name>
    <name type="common">African social velvet spider</name>
    <dbReference type="NCBI Taxonomy" id="407821"/>
    <lineage>
        <taxon>Eukaryota</taxon>
        <taxon>Metazoa</taxon>
        <taxon>Ecdysozoa</taxon>
        <taxon>Arthropoda</taxon>
        <taxon>Chelicerata</taxon>
        <taxon>Arachnida</taxon>
        <taxon>Araneae</taxon>
        <taxon>Araneomorphae</taxon>
        <taxon>Entelegynae</taxon>
        <taxon>Eresoidea</taxon>
        <taxon>Eresidae</taxon>
        <taxon>Stegodyphus</taxon>
    </lineage>
</organism>
<feature type="region of interest" description="Disordered" evidence="1">
    <location>
        <begin position="119"/>
        <end position="213"/>
    </location>
</feature>
<feature type="compositionally biased region" description="Polar residues" evidence="1">
    <location>
        <begin position="162"/>
        <end position="182"/>
    </location>
</feature>
<dbReference type="EMBL" id="KK112420">
    <property type="protein sequence ID" value="KFM57602.1"/>
    <property type="molecule type" value="Genomic_DNA"/>
</dbReference>
<proteinExistence type="predicted"/>
<gene>
    <name evidence="2" type="ORF">X975_20053</name>
</gene>
<feature type="compositionally biased region" description="Polar residues" evidence="1">
    <location>
        <begin position="202"/>
        <end position="213"/>
    </location>
</feature>
<accession>A0A087SXL3</accession>
<sequence>MAAVAANSELCLTDRLTELRQGLSTAVANPQQPSTTVALLSSSTGSPPYLSVSHPGYGLLSSHPYYNGNGCSGPGAPSMYLNPPVVPPSLLYPQLYSSVAHNQLHPSIHILGSNVANNSDILRSPEPQRSEDEALQTGSNPGSRGSSTGSATSSNGGSTSSIVNLMSQVETSRPTSPRHQIQTSCTTTSNGTTLYGNTSNGHGQTDSSLWRPY</sequence>
<keyword evidence="3" id="KW-1185">Reference proteome</keyword>
<dbReference type="AlphaFoldDB" id="A0A087SXL3"/>
<protein>
    <submittedName>
        <fullName evidence="2">Uncharacterized protein</fullName>
    </submittedName>
</protein>
<dbReference type="Proteomes" id="UP000054359">
    <property type="component" value="Unassembled WGS sequence"/>
</dbReference>
<evidence type="ECO:0000313" key="2">
    <source>
        <dbReference type="EMBL" id="KFM57602.1"/>
    </source>
</evidence>
<reference evidence="2 3" key="1">
    <citation type="submission" date="2013-11" db="EMBL/GenBank/DDBJ databases">
        <title>Genome sequencing of Stegodyphus mimosarum.</title>
        <authorList>
            <person name="Bechsgaard J."/>
        </authorList>
    </citation>
    <scope>NUCLEOTIDE SEQUENCE [LARGE SCALE GENOMIC DNA]</scope>
</reference>
<evidence type="ECO:0000313" key="3">
    <source>
        <dbReference type="Proteomes" id="UP000054359"/>
    </source>
</evidence>
<feature type="compositionally biased region" description="Low complexity" evidence="1">
    <location>
        <begin position="183"/>
        <end position="201"/>
    </location>
</feature>
<dbReference type="OMA" id="HQIQTSC"/>
<name>A0A087SXL3_STEMI</name>
<evidence type="ECO:0000256" key="1">
    <source>
        <dbReference type="SAM" id="MobiDB-lite"/>
    </source>
</evidence>
<feature type="compositionally biased region" description="Low complexity" evidence="1">
    <location>
        <begin position="142"/>
        <end position="161"/>
    </location>
</feature>
<dbReference type="OrthoDB" id="10029800at2759"/>